<dbReference type="Proteomes" id="UP000681722">
    <property type="component" value="Unassembled WGS sequence"/>
</dbReference>
<dbReference type="SUPFAM" id="SSF56672">
    <property type="entry name" value="DNA/RNA polymerases"/>
    <property type="match status" value="1"/>
</dbReference>
<evidence type="ECO:0000313" key="3">
    <source>
        <dbReference type="EMBL" id="CAF1081761.1"/>
    </source>
</evidence>
<evidence type="ECO:0000313" key="4">
    <source>
        <dbReference type="EMBL" id="CAF3627650.1"/>
    </source>
</evidence>
<dbReference type="EMBL" id="CAJNOQ010000804">
    <property type="protein sequence ID" value="CAF0840309.1"/>
    <property type="molecule type" value="Genomic_DNA"/>
</dbReference>
<name>A0A813VFY9_9BILA</name>
<dbReference type="Pfam" id="PF00078">
    <property type="entry name" value="RVT_1"/>
    <property type="match status" value="1"/>
</dbReference>
<proteinExistence type="predicted"/>
<dbReference type="PROSITE" id="PS50878">
    <property type="entry name" value="RT_POL"/>
    <property type="match status" value="1"/>
</dbReference>
<organism evidence="2 6">
    <name type="scientific">Didymodactylos carnosus</name>
    <dbReference type="NCBI Taxonomy" id="1234261"/>
    <lineage>
        <taxon>Eukaryota</taxon>
        <taxon>Metazoa</taxon>
        <taxon>Spiralia</taxon>
        <taxon>Gnathifera</taxon>
        <taxon>Rotifera</taxon>
        <taxon>Eurotatoria</taxon>
        <taxon>Bdelloidea</taxon>
        <taxon>Philodinida</taxon>
        <taxon>Philodinidae</taxon>
        <taxon>Didymodactylos</taxon>
    </lineage>
</organism>
<protein>
    <recommendedName>
        <fullName evidence="1">Reverse transcriptase domain-containing protein</fullName>
    </recommendedName>
</protein>
<keyword evidence="6" id="KW-1185">Reference proteome</keyword>
<comment type="caution">
    <text evidence="2">The sequence shown here is derived from an EMBL/GenBank/DDBJ whole genome shotgun (WGS) entry which is preliminary data.</text>
</comment>
<dbReference type="OrthoDB" id="116078at2759"/>
<dbReference type="InterPro" id="IPR043502">
    <property type="entry name" value="DNA/RNA_pol_sf"/>
</dbReference>
<dbReference type="Proteomes" id="UP000682733">
    <property type="component" value="Unassembled WGS sequence"/>
</dbReference>
<evidence type="ECO:0000259" key="1">
    <source>
        <dbReference type="PROSITE" id="PS50878"/>
    </source>
</evidence>
<dbReference type="Proteomes" id="UP000663829">
    <property type="component" value="Unassembled WGS sequence"/>
</dbReference>
<dbReference type="InterPro" id="IPR000477">
    <property type="entry name" value="RT_dom"/>
</dbReference>
<gene>
    <name evidence="2" type="ORF">GPM918_LOCUS5529</name>
    <name evidence="3" type="ORF">OVA965_LOCUS18396</name>
    <name evidence="4" type="ORF">SRO942_LOCUS5529</name>
    <name evidence="5" type="ORF">TMI583_LOCUS18408</name>
</gene>
<dbReference type="CDD" id="cd01647">
    <property type="entry name" value="RT_LTR"/>
    <property type="match status" value="1"/>
</dbReference>
<dbReference type="EMBL" id="CAJOBA010009140">
    <property type="protein sequence ID" value="CAF3844635.1"/>
    <property type="molecule type" value="Genomic_DNA"/>
</dbReference>
<dbReference type="PANTHER" id="PTHR33064">
    <property type="entry name" value="POL PROTEIN"/>
    <property type="match status" value="1"/>
</dbReference>
<dbReference type="Gene3D" id="3.10.10.10">
    <property type="entry name" value="HIV Type 1 Reverse Transcriptase, subunit A, domain 1"/>
    <property type="match status" value="1"/>
</dbReference>
<feature type="domain" description="Reverse transcriptase" evidence="1">
    <location>
        <begin position="45"/>
        <end position="224"/>
    </location>
</feature>
<evidence type="ECO:0000313" key="2">
    <source>
        <dbReference type="EMBL" id="CAF0840309.1"/>
    </source>
</evidence>
<dbReference type="InterPro" id="IPR043128">
    <property type="entry name" value="Rev_trsase/Diguanyl_cyclase"/>
</dbReference>
<dbReference type="EMBL" id="CAJNOK010009124">
    <property type="protein sequence ID" value="CAF1081761.1"/>
    <property type="molecule type" value="Genomic_DNA"/>
</dbReference>
<reference evidence="2" key="1">
    <citation type="submission" date="2021-02" db="EMBL/GenBank/DDBJ databases">
        <authorList>
            <person name="Nowell W R."/>
        </authorList>
    </citation>
    <scope>NUCLEOTIDE SEQUENCE</scope>
</reference>
<accession>A0A813VFY9</accession>
<dbReference type="Gene3D" id="3.30.70.270">
    <property type="match status" value="1"/>
</dbReference>
<dbReference type="PANTHER" id="PTHR33064:SF37">
    <property type="entry name" value="RIBONUCLEASE H"/>
    <property type="match status" value="1"/>
</dbReference>
<sequence>MQATRANIKAGHVINTENAPPQNSALRIYSLEKRHIIADEVDKMLKNGQIRPSQSSWSSLVVLVKKKDGTLNSIVDNQYRIVVTRKDEYPIPNMEHTINRLGGNAWYSKLDLKSGYHQIPIREQDKFKKAFKTPKGLFEFNVLPQGLKNAPPTFQRIMDQLLANTRWDYCLVYLDDIIIFSKSFKEHLIHLEDVLATLTKANFQLNPAKCQLFKPEIEYLGHIVNGYGIKPSQRNIEALAVLPVPISTKQVHSFIYERKI</sequence>
<evidence type="ECO:0000313" key="5">
    <source>
        <dbReference type="EMBL" id="CAF3844635.1"/>
    </source>
</evidence>
<evidence type="ECO:0000313" key="6">
    <source>
        <dbReference type="Proteomes" id="UP000663829"/>
    </source>
</evidence>
<dbReference type="InterPro" id="IPR051320">
    <property type="entry name" value="Viral_Replic_Matur_Polypro"/>
</dbReference>
<dbReference type="Proteomes" id="UP000677228">
    <property type="component" value="Unassembled WGS sequence"/>
</dbReference>
<dbReference type="EMBL" id="CAJOBC010000804">
    <property type="protein sequence ID" value="CAF3627650.1"/>
    <property type="molecule type" value="Genomic_DNA"/>
</dbReference>
<dbReference type="AlphaFoldDB" id="A0A813VFY9"/>